<dbReference type="Proteomes" id="UP001168146">
    <property type="component" value="Unassembled WGS sequence"/>
</dbReference>
<reference evidence="3" key="1">
    <citation type="submission" date="2021-12" db="EMBL/GenBank/DDBJ databases">
        <title>Black yeast isolated from Biological Soil Crust.</title>
        <authorList>
            <person name="Kurbessoian T."/>
        </authorList>
    </citation>
    <scope>NUCLEOTIDE SEQUENCE</scope>
    <source>
        <strain evidence="3">CCFEE 5208</strain>
    </source>
</reference>
<accession>A0AAN6FQ84</accession>
<feature type="region of interest" description="Disordered" evidence="1">
    <location>
        <begin position="464"/>
        <end position="483"/>
    </location>
</feature>
<protein>
    <submittedName>
        <fullName evidence="3">Uncharacterized protein</fullName>
    </submittedName>
</protein>
<evidence type="ECO:0000313" key="4">
    <source>
        <dbReference type="Proteomes" id="UP001168146"/>
    </source>
</evidence>
<name>A0AAN6FQ84_9PEZI</name>
<organism evidence="3 4">
    <name type="scientific">Friedmanniomyces endolithicus</name>
    <dbReference type="NCBI Taxonomy" id="329885"/>
    <lineage>
        <taxon>Eukaryota</taxon>
        <taxon>Fungi</taxon>
        <taxon>Dikarya</taxon>
        <taxon>Ascomycota</taxon>
        <taxon>Pezizomycotina</taxon>
        <taxon>Dothideomycetes</taxon>
        <taxon>Dothideomycetidae</taxon>
        <taxon>Mycosphaerellales</taxon>
        <taxon>Teratosphaeriaceae</taxon>
        <taxon>Friedmanniomyces</taxon>
    </lineage>
</organism>
<feature type="transmembrane region" description="Helical" evidence="2">
    <location>
        <begin position="819"/>
        <end position="839"/>
    </location>
</feature>
<comment type="caution">
    <text evidence="3">The sequence shown here is derived from an EMBL/GenBank/DDBJ whole genome shotgun (WGS) entry which is preliminary data.</text>
</comment>
<feature type="region of interest" description="Disordered" evidence="1">
    <location>
        <begin position="690"/>
        <end position="721"/>
    </location>
</feature>
<feature type="compositionally biased region" description="Polar residues" evidence="1">
    <location>
        <begin position="690"/>
        <end position="710"/>
    </location>
</feature>
<keyword evidence="2" id="KW-0812">Transmembrane</keyword>
<dbReference type="EMBL" id="JASUXU010000016">
    <property type="protein sequence ID" value="KAK0322536.1"/>
    <property type="molecule type" value="Genomic_DNA"/>
</dbReference>
<dbReference type="AlphaFoldDB" id="A0AAN6FQ84"/>
<feature type="compositionally biased region" description="Polar residues" evidence="1">
    <location>
        <begin position="647"/>
        <end position="667"/>
    </location>
</feature>
<sequence>MVQYDAFAAPPSYILLKRPHICNIDFTAIVRAVRALQLLGYGASDWRKRTTKTFPSLSIDRTVLASASGTVDGNRTSGNCSRYTNGSCGNGTEAASRCNDERISYSLASESWDALVSPTVDCSITTYSYGFQSIDTTLPIRWTTFCDGHPRTPSGFTYPTLSSWVTESASACGKPYRQNPGTFTSPSPSCTIAPSDCNKLYEDVLFGATAGSTTPLCSTVESAKLPCGECTIFANELQLLYWPVTRPAGDLCGNDGSAITAATTLVTNLVEENWRSTANISMFNIFATAANGALCGTVVDNFNVALPVRDLSTISHSLIYANVTSFAMYTQPMNLADLNYPVPWSAYRGMETCMQVPSACDTVTLDYQPRVVLPTWLTGIQEQWRSCTISTGVYDPPKALTVESMADSPTLPTTSSSIPGSSIPMPGASVSVASPTITAMTEAPATPYSPLAYSISSTPFDQTPASMSVDTLTSGQGNSESSDSLRVLSVIPLLASVIGQTTAPNTIDASDGVSHQSEVASVQSVPPTSQPEDPGSSASFGASNVEPLSASVTEKTATIGTDASANVIPALEVVSLEANPPTSRLEDPGSSATLGVSSLEPLFASARKTTAPATYEPSANINFPPEVINPQPNPTSSAGLPAPTSPIAVSSQATPVPTGTLPSQHPSSTMLDSVVGAILSAMQQMPAAQSISPASQVSSVTDTLRNTSPDTEVVRGTPYPGNAETTLELQSMSYQDPTSLPVIVVANQTGGSIGVQAIHTSSTPSYLLLLMSSATTILPVIVVAKQPGVSTSDEVVPTYTTTSTFGSAVSSAASARPVILLPLLYILFSSMSLALGCIVV</sequence>
<keyword evidence="2" id="KW-1133">Transmembrane helix</keyword>
<keyword evidence="2" id="KW-0472">Membrane</keyword>
<gene>
    <name evidence="3" type="ORF">LTR82_006496</name>
</gene>
<feature type="compositionally biased region" description="Polar residues" evidence="1">
    <location>
        <begin position="506"/>
        <end position="542"/>
    </location>
</feature>
<proteinExistence type="predicted"/>
<evidence type="ECO:0000313" key="3">
    <source>
        <dbReference type="EMBL" id="KAK0322536.1"/>
    </source>
</evidence>
<evidence type="ECO:0000256" key="2">
    <source>
        <dbReference type="SAM" id="Phobius"/>
    </source>
</evidence>
<feature type="region of interest" description="Disordered" evidence="1">
    <location>
        <begin position="630"/>
        <end position="667"/>
    </location>
</feature>
<feature type="region of interest" description="Disordered" evidence="1">
    <location>
        <begin position="506"/>
        <end position="545"/>
    </location>
</feature>
<evidence type="ECO:0000256" key="1">
    <source>
        <dbReference type="SAM" id="MobiDB-lite"/>
    </source>
</evidence>